<dbReference type="OrthoDB" id="289913at2759"/>
<comment type="caution">
    <text evidence="1">The sequence shown here is derived from an EMBL/GenBank/DDBJ whole genome shotgun (WGS) entry which is preliminary data.</text>
</comment>
<proteinExistence type="predicted"/>
<dbReference type="Proteomes" id="UP000232323">
    <property type="component" value="Unassembled WGS sequence"/>
</dbReference>
<reference evidence="1 2" key="1">
    <citation type="submission" date="2017-08" db="EMBL/GenBank/DDBJ databases">
        <title>Acidophilic green algal genome provides insights into adaptation to an acidic environment.</title>
        <authorList>
            <person name="Hirooka S."/>
            <person name="Hirose Y."/>
            <person name="Kanesaki Y."/>
            <person name="Higuchi S."/>
            <person name="Fujiwara T."/>
            <person name="Onuma R."/>
            <person name="Era A."/>
            <person name="Ohbayashi R."/>
            <person name="Uzuka A."/>
            <person name="Nozaki H."/>
            <person name="Yoshikawa H."/>
            <person name="Miyagishima S.Y."/>
        </authorList>
    </citation>
    <scope>NUCLEOTIDE SEQUENCE [LARGE SCALE GENOMIC DNA]</scope>
    <source>
        <strain evidence="1 2">NIES-2499</strain>
    </source>
</reference>
<protein>
    <submittedName>
        <fullName evidence="1">Uncharacterized protein</fullName>
    </submittedName>
</protein>
<keyword evidence="2" id="KW-1185">Reference proteome</keyword>
<accession>A0A250XF08</accession>
<sequence length="273" mass="29805">MGMQHIDVFMAFPACLQVVQHLAVRYASSTFGEFRNTLLGLFSACAYERNIISAANRLMVRGAYSEVHSLYSAKRRGCFADTATTALPVLQQDSIVFKSSRGGKHIKSSDDDLSALLHPESSHLIHTFHTYHGHHNNNLCDYQVLMGAAAVPPLMAAATLRPSGMPPPSGQYAGLNKSVLRQRLKAQVDVRPLIRKAKQGGLEAVNNIVTSRQQLQKRRLGINDTSMEREVQDNVISAVQAASAAYGQDLEASEPSFDVDELLNWATTAAAGR</sequence>
<dbReference type="AlphaFoldDB" id="A0A250XF08"/>
<evidence type="ECO:0000313" key="1">
    <source>
        <dbReference type="EMBL" id="GAX81668.1"/>
    </source>
</evidence>
<gene>
    <name evidence="1" type="ORF">CEUSTIGMA_g9096.t1</name>
</gene>
<organism evidence="1 2">
    <name type="scientific">Chlamydomonas eustigma</name>
    <dbReference type="NCBI Taxonomy" id="1157962"/>
    <lineage>
        <taxon>Eukaryota</taxon>
        <taxon>Viridiplantae</taxon>
        <taxon>Chlorophyta</taxon>
        <taxon>core chlorophytes</taxon>
        <taxon>Chlorophyceae</taxon>
        <taxon>CS clade</taxon>
        <taxon>Chlamydomonadales</taxon>
        <taxon>Chlamydomonadaceae</taxon>
        <taxon>Chlamydomonas</taxon>
    </lineage>
</organism>
<evidence type="ECO:0000313" key="2">
    <source>
        <dbReference type="Proteomes" id="UP000232323"/>
    </source>
</evidence>
<dbReference type="EMBL" id="BEGY01000068">
    <property type="protein sequence ID" value="GAX81668.1"/>
    <property type="molecule type" value="Genomic_DNA"/>
</dbReference>
<name>A0A250XF08_9CHLO</name>